<gene>
    <name evidence="1" type="ORF">E3P99_03039</name>
</gene>
<dbReference type="Proteomes" id="UP000310189">
    <property type="component" value="Unassembled WGS sequence"/>
</dbReference>
<comment type="caution">
    <text evidence="1">The sequence shown here is derived from an EMBL/GenBank/DDBJ whole genome shotgun (WGS) entry which is preliminary data.</text>
</comment>
<dbReference type="EMBL" id="SPNW01000050">
    <property type="protein sequence ID" value="TIA87679.1"/>
    <property type="molecule type" value="Genomic_DNA"/>
</dbReference>
<sequence>MTIETGDEEKVYRIRVQETTTDLGWDEIYGMLAGATHQCRLLDYNQYGNHRWLDVVCTHNKLAELQFYYRDILIDKFFPLDRPIPP</sequence>
<name>A0A4T0FHT2_9BASI</name>
<organism evidence="1 2">
    <name type="scientific">Wallemia hederae</name>
    <dbReference type="NCBI Taxonomy" id="1540922"/>
    <lineage>
        <taxon>Eukaryota</taxon>
        <taxon>Fungi</taxon>
        <taxon>Dikarya</taxon>
        <taxon>Basidiomycota</taxon>
        <taxon>Wallemiomycotina</taxon>
        <taxon>Wallemiomycetes</taxon>
        <taxon>Wallemiales</taxon>
        <taxon>Wallemiaceae</taxon>
        <taxon>Wallemia</taxon>
    </lineage>
</organism>
<evidence type="ECO:0000313" key="2">
    <source>
        <dbReference type="Proteomes" id="UP000310189"/>
    </source>
</evidence>
<accession>A0A4T0FHT2</accession>
<keyword evidence="2" id="KW-1185">Reference proteome</keyword>
<dbReference type="OrthoDB" id="10459784at2759"/>
<protein>
    <submittedName>
        <fullName evidence="1">Uncharacterized protein</fullName>
    </submittedName>
</protein>
<evidence type="ECO:0000313" key="1">
    <source>
        <dbReference type="EMBL" id="TIA87679.1"/>
    </source>
</evidence>
<dbReference type="AlphaFoldDB" id="A0A4T0FHT2"/>
<reference evidence="1 2" key="1">
    <citation type="submission" date="2019-03" db="EMBL/GenBank/DDBJ databases">
        <title>Sequencing 23 genomes of Wallemia ichthyophaga.</title>
        <authorList>
            <person name="Gostincar C."/>
        </authorList>
    </citation>
    <scope>NUCLEOTIDE SEQUENCE [LARGE SCALE GENOMIC DNA]</scope>
    <source>
        <strain evidence="1 2">EXF-5753</strain>
    </source>
</reference>
<proteinExistence type="predicted"/>